<name>A0AAD5HIP5_UMBRA</name>
<gene>
    <name evidence="2" type="ORF">K450DRAFT_220524</name>
</gene>
<proteinExistence type="predicted"/>
<feature type="compositionally biased region" description="Polar residues" evidence="1">
    <location>
        <begin position="135"/>
        <end position="148"/>
    </location>
</feature>
<keyword evidence="3" id="KW-1185">Reference proteome</keyword>
<dbReference type="AlphaFoldDB" id="A0AAD5HIP5"/>
<feature type="region of interest" description="Disordered" evidence="1">
    <location>
        <begin position="231"/>
        <end position="291"/>
    </location>
</feature>
<evidence type="ECO:0000313" key="3">
    <source>
        <dbReference type="Proteomes" id="UP001206595"/>
    </source>
</evidence>
<feature type="compositionally biased region" description="Polar residues" evidence="1">
    <location>
        <begin position="168"/>
        <end position="180"/>
    </location>
</feature>
<feature type="compositionally biased region" description="Low complexity" evidence="1">
    <location>
        <begin position="66"/>
        <end position="75"/>
    </location>
</feature>
<feature type="compositionally biased region" description="Low complexity" evidence="1">
    <location>
        <begin position="103"/>
        <end position="125"/>
    </location>
</feature>
<feature type="compositionally biased region" description="Polar residues" evidence="1">
    <location>
        <begin position="423"/>
        <end position="443"/>
    </location>
</feature>
<protein>
    <submittedName>
        <fullName evidence="2">Uncharacterized protein</fullName>
    </submittedName>
</protein>
<dbReference type="Proteomes" id="UP001206595">
    <property type="component" value="Unassembled WGS sequence"/>
</dbReference>
<evidence type="ECO:0000313" key="2">
    <source>
        <dbReference type="EMBL" id="KAI8583906.1"/>
    </source>
</evidence>
<feature type="compositionally biased region" description="Basic residues" evidence="1">
    <location>
        <begin position="152"/>
        <end position="165"/>
    </location>
</feature>
<dbReference type="GeneID" id="75910917"/>
<comment type="caution">
    <text evidence="2">The sequence shown here is derived from an EMBL/GenBank/DDBJ whole genome shotgun (WGS) entry which is preliminary data.</text>
</comment>
<dbReference type="EMBL" id="MU620894">
    <property type="protein sequence ID" value="KAI8583906.1"/>
    <property type="molecule type" value="Genomic_DNA"/>
</dbReference>
<reference evidence="2" key="1">
    <citation type="submission" date="2021-06" db="EMBL/GenBank/DDBJ databases">
        <authorList>
            <consortium name="DOE Joint Genome Institute"/>
            <person name="Mondo S.J."/>
            <person name="Amses K.R."/>
            <person name="Simmons D.R."/>
            <person name="Longcore J.E."/>
            <person name="Seto K."/>
            <person name="Alves G.H."/>
            <person name="Bonds A.E."/>
            <person name="Quandt C.A."/>
            <person name="Davis W.J."/>
            <person name="Chang Y."/>
            <person name="Letcher P.M."/>
            <person name="Powell M.J."/>
            <person name="Kuo A."/>
            <person name="Labutti K."/>
            <person name="Pangilinan J."/>
            <person name="Andreopoulos W."/>
            <person name="Tritt A."/>
            <person name="Riley R."/>
            <person name="Hundley H."/>
            <person name="Johnson J."/>
            <person name="Lipzen A."/>
            <person name="Barry K."/>
            <person name="Berbee M.L."/>
            <person name="Buchler N.E."/>
            <person name="Grigoriev I.V."/>
            <person name="Spatafora J.W."/>
            <person name="Stajich J.E."/>
            <person name="James T.Y."/>
        </authorList>
    </citation>
    <scope>NUCLEOTIDE SEQUENCE</scope>
    <source>
        <strain evidence="2">AG</strain>
    </source>
</reference>
<organism evidence="2 3">
    <name type="scientific">Umbelopsis ramanniana AG</name>
    <dbReference type="NCBI Taxonomy" id="1314678"/>
    <lineage>
        <taxon>Eukaryota</taxon>
        <taxon>Fungi</taxon>
        <taxon>Fungi incertae sedis</taxon>
        <taxon>Mucoromycota</taxon>
        <taxon>Mucoromycotina</taxon>
        <taxon>Umbelopsidomycetes</taxon>
        <taxon>Umbelopsidales</taxon>
        <taxon>Umbelopsidaceae</taxon>
        <taxon>Umbelopsis</taxon>
    </lineage>
</organism>
<feature type="compositionally biased region" description="Basic and acidic residues" evidence="1">
    <location>
        <begin position="250"/>
        <end position="273"/>
    </location>
</feature>
<feature type="compositionally biased region" description="Polar residues" evidence="1">
    <location>
        <begin position="459"/>
        <end position="476"/>
    </location>
</feature>
<dbReference type="RefSeq" id="XP_051448910.1">
    <property type="nucleotide sequence ID" value="XM_051585569.1"/>
</dbReference>
<feature type="region of interest" description="Disordered" evidence="1">
    <location>
        <begin position="47"/>
        <end position="88"/>
    </location>
</feature>
<feature type="region of interest" description="Disordered" evidence="1">
    <location>
        <begin position="102"/>
        <end position="181"/>
    </location>
</feature>
<feature type="region of interest" description="Disordered" evidence="1">
    <location>
        <begin position="423"/>
        <end position="476"/>
    </location>
</feature>
<evidence type="ECO:0000256" key="1">
    <source>
        <dbReference type="SAM" id="MobiDB-lite"/>
    </source>
</evidence>
<reference evidence="2" key="2">
    <citation type="journal article" date="2022" name="Proc. Natl. Acad. Sci. U.S.A.">
        <title>Diploid-dominant life cycles characterize the early evolution of Fungi.</title>
        <authorList>
            <person name="Amses K.R."/>
            <person name="Simmons D.R."/>
            <person name="Longcore J.E."/>
            <person name="Mondo S.J."/>
            <person name="Seto K."/>
            <person name="Jeronimo G.H."/>
            <person name="Bonds A.E."/>
            <person name="Quandt C.A."/>
            <person name="Davis W.J."/>
            <person name="Chang Y."/>
            <person name="Federici B.A."/>
            <person name="Kuo A."/>
            <person name="LaButti K."/>
            <person name="Pangilinan J."/>
            <person name="Andreopoulos W."/>
            <person name="Tritt A."/>
            <person name="Riley R."/>
            <person name="Hundley H."/>
            <person name="Johnson J."/>
            <person name="Lipzen A."/>
            <person name="Barry K."/>
            <person name="Lang B.F."/>
            <person name="Cuomo C.A."/>
            <person name="Buchler N.E."/>
            <person name="Grigoriev I.V."/>
            <person name="Spatafora J.W."/>
            <person name="Stajich J.E."/>
            <person name="James T.Y."/>
        </authorList>
    </citation>
    <scope>NUCLEOTIDE SEQUENCE</scope>
    <source>
        <strain evidence="2">AG</strain>
    </source>
</reference>
<accession>A0AAD5HIP5</accession>
<sequence length="610" mass="68724">MPTQELGRLQINSSGWPAMDSGISRYQLTSPTDSVISKPCAIISTSNANDSEEWNPYNVPWDTKRTSTTSRATAKQNPAASLNANPDIDSRVLVHDDEWYCDSGSSSSSTSSNDRSTPRRSSTSTMPVDDRARQSDNSWRMRSSTVDDTITHKRNKKSAPSKKHTQLKDVSTPRNKTVQHLTKDEERVMRTDEIALFMRCKKRPCDAEVQPIPPAPGGWDDVVPDRTISWGELKTRSTTSDRPPHSASGKRSENSQTLREDKSKANSRHDFAHHGGRQVSYSKPKPATKLNNMEGSDMTTWGKSMHASEVCQPWREKLTPQPPAKKNDIPSSYYNIPLPMENTSKHAIGQMYPSSTKAKHQDMNASHLYARSGDTQQNSPSPIDTLRHWHYEKEGYHASNYNNEDNPLSPSPNEMQWQTKETFTSPWDPQPKTFTNPRQNTPSWKERKGSLDSLRMPNPHNSYNATSSTENGFHGHNQWSPMLSIWSMAPEESHRVRPSSRRSSFDVGNPVALSSQQNADWSQSGGLDDWMTMNKRVGSLMRLIEEDITPVPTRANPLTSNKQAHMPCHANVDQFRDYRQDSYPVPQLPCSHCGASSRAMPSAIRNNTYM</sequence>